<comment type="caution">
    <text evidence="3">The sequence shown here is derived from an EMBL/GenBank/DDBJ whole genome shotgun (WGS) entry which is preliminary data.</text>
</comment>
<evidence type="ECO:0000256" key="1">
    <source>
        <dbReference type="ARBA" id="ARBA00010364"/>
    </source>
</evidence>
<dbReference type="SUPFAM" id="SSF69786">
    <property type="entry name" value="YggU-like"/>
    <property type="match status" value="1"/>
</dbReference>
<dbReference type="HAMAP" id="MF_00634">
    <property type="entry name" value="UPF0235"/>
    <property type="match status" value="1"/>
</dbReference>
<evidence type="ECO:0000313" key="4">
    <source>
        <dbReference type="Proteomes" id="UP000886689"/>
    </source>
</evidence>
<dbReference type="SMART" id="SM01152">
    <property type="entry name" value="DUF167"/>
    <property type="match status" value="1"/>
</dbReference>
<dbReference type="EMBL" id="JADJUC010000006">
    <property type="protein sequence ID" value="MBK8524023.1"/>
    <property type="molecule type" value="Genomic_DNA"/>
</dbReference>
<dbReference type="PANTHER" id="PTHR13420:SF7">
    <property type="entry name" value="UPF0235 PROTEIN C15ORF40"/>
    <property type="match status" value="1"/>
</dbReference>
<comment type="similarity">
    <text evidence="1 2">Belongs to the UPF0235 family.</text>
</comment>
<evidence type="ECO:0000313" key="3">
    <source>
        <dbReference type="EMBL" id="MBK8524023.1"/>
    </source>
</evidence>
<sequence>MPVWLHSDGDGSVLTLHVQPGAKRTEIVGEHGDALKLRLAAPPIDGRANESLVAFVAQTLGIPRHSVTLLSGQSSRRKRLCVALGASEVQHRLLPT</sequence>
<dbReference type="AlphaFoldDB" id="A0A9D7PRE4"/>
<dbReference type="NCBIfam" id="TIGR00251">
    <property type="entry name" value="DUF167 family protein"/>
    <property type="match status" value="1"/>
</dbReference>
<dbReference type="GO" id="GO:0005737">
    <property type="term" value="C:cytoplasm"/>
    <property type="evidence" value="ECO:0007669"/>
    <property type="project" value="TreeGrafter"/>
</dbReference>
<evidence type="ECO:0000256" key="2">
    <source>
        <dbReference type="HAMAP-Rule" id="MF_00634"/>
    </source>
</evidence>
<dbReference type="Pfam" id="PF02594">
    <property type="entry name" value="DUF167"/>
    <property type="match status" value="1"/>
</dbReference>
<dbReference type="InterPro" id="IPR036591">
    <property type="entry name" value="YggU-like_sf"/>
</dbReference>
<accession>A0A9D7PRE4</accession>
<reference evidence="3" key="1">
    <citation type="submission" date="2020-10" db="EMBL/GenBank/DDBJ databases">
        <title>Connecting structure to function with the recovery of over 1000 high-quality activated sludge metagenome-assembled genomes encoding full-length rRNA genes using long-read sequencing.</title>
        <authorList>
            <person name="Singleton C.M."/>
            <person name="Petriglieri F."/>
            <person name="Kristensen J.M."/>
            <person name="Kirkegaard R.H."/>
            <person name="Michaelsen T.Y."/>
            <person name="Andersen M.H."/>
            <person name="Karst S.M."/>
            <person name="Dueholm M.S."/>
            <person name="Nielsen P.H."/>
            <person name="Albertsen M."/>
        </authorList>
    </citation>
    <scope>NUCLEOTIDE SEQUENCE</scope>
    <source>
        <strain evidence="3">Hirt_18-Q3-R61-65_BATAC.395</strain>
    </source>
</reference>
<gene>
    <name evidence="3" type="ORF">IPL58_07780</name>
</gene>
<proteinExistence type="inferred from homology"/>
<dbReference type="Proteomes" id="UP000886689">
    <property type="component" value="Unassembled WGS sequence"/>
</dbReference>
<dbReference type="InterPro" id="IPR003746">
    <property type="entry name" value="DUF167"/>
</dbReference>
<dbReference type="PANTHER" id="PTHR13420">
    <property type="entry name" value="UPF0235 PROTEIN C15ORF40"/>
    <property type="match status" value="1"/>
</dbReference>
<name>A0A9D7PRE4_9PROT</name>
<protein>
    <recommendedName>
        <fullName evidence="2">UPF0235 protein IPL58_07780</fullName>
    </recommendedName>
</protein>
<organism evidence="3 4">
    <name type="scientific">Candidatus Proximibacter danicus</name>
    <dbReference type="NCBI Taxonomy" id="2954365"/>
    <lineage>
        <taxon>Bacteria</taxon>
        <taxon>Pseudomonadati</taxon>
        <taxon>Pseudomonadota</taxon>
        <taxon>Betaproteobacteria</taxon>
        <taxon>Candidatus Proximibacter</taxon>
    </lineage>
</organism>
<dbReference type="Gene3D" id="3.30.1200.10">
    <property type="entry name" value="YggU-like"/>
    <property type="match status" value="1"/>
</dbReference>